<dbReference type="GO" id="GO:0035251">
    <property type="term" value="F:UDP-glucosyltransferase activity"/>
    <property type="evidence" value="ECO:0007669"/>
    <property type="project" value="TreeGrafter"/>
</dbReference>
<dbReference type="Gene3D" id="3.40.50.2000">
    <property type="entry name" value="Glycogen Phosphorylase B"/>
    <property type="match status" value="2"/>
</dbReference>
<sequence>MASHTQQLHFVVVPLMSQSQLIPMTDFAKLVAERGITVTIITTPLNAIRFKPIINRATMANLKIRLVPLRFPCREAGLPEGCENMDSLTSPELVQLFFEASGMLQEPLEKLIEKLEPRPSCIISTNALPWTSQVSRKFKIPRFVFHAISCFTLMCSHNIHERVISDSESFLVPNMPHRIEFTKAQLPEGMRRKNSDVVEGIMDQMREASLSADGILVNSFEELEAEYVEEYKKVVNNTWCIGPVSLCNKEVSDKFDRGNKASIDEHHCLKWLDSMRPSSIIYACFGSLCHISPPQLIEIGLGLEASNRPFIWIIRGGDYSREIEKWLEEDGFEERTKERGLIIRGWAPQVSILSHPAVGGFLTHCGWNSTMEGVCSGVPMITWPMFAEQFYNEKFLVQVLRIGVRIGVEVSMQWGEEEKAEVLVKREQVKKAIDHLMGEGKEGEERRKRARELSEMAKSAIEGGGSSYLNMTLLIQHVMQQVNHKGSTPEYSSS</sequence>
<keyword evidence="2 4" id="KW-0328">Glycosyltransferase</keyword>
<evidence type="ECO:0000313" key="7">
    <source>
        <dbReference type="EMBL" id="MPA51159.1"/>
    </source>
</evidence>
<dbReference type="PANTHER" id="PTHR48047">
    <property type="entry name" value="GLYCOSYLTRANSFERASE"/>
    <property type="match status" value="1"/>
</dbReference>
<dbReference type="EC" id="2.4.1.-" evidence="5"/>
<dbReference type="Pfam" id="PF00201">
    <property type="entry name" value="UDPGT"/>
    <property type="match status" value="1"/>
</dbReference>
<accession>A0A5B7A3D6</accession>
<organism evidence="7">
    <name type="scientific">Davidia involucrata</name>
    <name type="common">Dove tree</name>
    <dbReference type="NCBI Taxonomy" id="16924"/>
    <lineage>
        <taxon>Eukaryota</taxon>
        <taxon>Viridiplantae</taxon>
        <taxon>Streptophyta</taxon>
        <taxon>Embryophyta</taxon>
        <taxon>Tracheophyta</taxon>
        <taxon>Spermatophyta</taxon>
        <taxon>Magnoliopsida</taxon>
        <taxon>eudicotyledons</taxon>
        <taxon>Gunneridae</taxon>
        <taxon>Pentapetalae</taxon>
        <taxon>asterids</taxon>
        <taxon>Cornales</taxon>
        <taxon>Nyssaceae</taxon>
        <taxon>Davidia</taxon>
    </lineage>
</organism>
<evidence type="ECO:0000259" key="6">
    <source>
        <dbReference type="Pfam" id="PF26168"/>
    </source>
</evidence>
<dbReference type="FunFam" id="3.40.50.2000:FF:000047">
    <property type="entry name" value="Glycosyltransferase"/>
    <property type="match status" value="1"/>
</dbReference>
<evidence type="ECO:0000256" key="3">
    <source>
        <dbReference type="ARBA" id="ARBA00022679"/>
    </source>
</evidence>
<dbReference type="CDD" id="cd03784">
    <property type="entry name" value="GT1_Gtf-like"/>
    <property type="match status" value="1"/>
</dbReference>
<dbReference type="InterPro" id="IPR002213">
    <property type="entry name" value="UDP_glucos_trans"/>
</dbReference>
<reference evidence="7" key="1">
    <citation type="submission" date="2019-08" db="EMBL/GenBank/DDBJ databases">
        <title>Reference gene set and small RNA set construction with multiple tissues from Davidia involucrata Baill.</title>
        <authorList>
            <person name="Yang H."/>
            <person name="Zhou C."/>
            <person name="Li G."/>
            <person name="Wang J."/>
            <person name="Gao P."/>
            <person name="Wang M."/>
            <person name="Wang R."/>
            <person name="Zhao Y."/>
        </authorList>
    </citation>
    <scope>NUCLEOTIDE SEQUENCE</scope>
    <source>
        <tissue evidence="7">Mixed with DoveR01_LX</tissue>
    </source>
</reference>
<dbReference type="AlphaFoldDB" id="A0A5B7A3D6"/>
<dbReference type="InterPro" id="IPR035595">
    <property type="entry name" value="UDP_glycos_trans_CS"/>
</dbReference>
<evidence type="ECO:0000256" key="2">
    <source>
        <dbReference type="ARBA" id="ARBA00022676"/>
    </source>
</evidence>
<dbReference type="FunFam" id="3.40.50.2000:FF:000071">
    <property type="entry name" value="Glycosyltransferase"/>
    <property type="match status" value="1"/>
</dbReference>
<proteinExistence type="inferred from homology"/>
<dbReference type="PROSITE" id="PS00375">
    <property type="entry name" value="UDPGT"/>
    <property type="match status" value="1"/>
</dbReference>
<keyword evidence="3 4" id="KW-0808">Transferase</keyword>
<evidence type="ECO:0000256" key="4">
    <source>
        <dbReference type="RuleBase" id="RU003718"/>
    </source>
</evidence>
<evidence type="ECO:0000256" key="5">
    <source>
        <dbReference type="RuleBase" id="RU362057"/>
    </source>
</evidence>
<protein>
    <recommendedName>
        <fullName evidence="5">Glycosyltransferase</fullName>
        <ecNumber evidence="5">2.4.1.-</ecNumber>
    </recommendedName>
</protein>
<evidence type="ECO:0000256" key="1">
    <source>
        <dbReference type="ARBA" id="ARBA00009995"/>
    </source>
</evidence>
<dbReference type="EMBL" id="GHES01020600">
    <property type="protein sequence ID" value="MPA51159.1"/>
    <property type="molecule type" value="Transcribed_RNA"/>
</dbReference>
<gene>
    <name evidence="7" type="ORF">Din_020600</name>
</gene>
<dbReference type="SUPFAM" id="SSF53756">
    <property type="entry name" value="UDP-Glycosyltransferase/glycogen phosphorylase"/>
    <property type="match status" value="1"/>
</dbReference>
<name>A0A5B7A3D6_DAVIN</name>
<comment type="similarity">
    <text evidence="1 4">Belongs to the UDP-glycosyltransferase family.</text>
</comment>
<dbReference type="Pfam" id="PF26168">
    <property type="entry name" value="Glyco_transf_N"/>
    <property type="match status" value="1"/>
</dbReference>
<feature type="domain" description="Glycosyltransferase N-terminal" evidence="6">
    <location>
        <begin position="9"/>
        <end position="244"/>
    </location>
</feature>
<dbReference type="InterPro" id="IPR058980">
    <property type="entry name" value="Glyco_transf_N"/>
</dbReference>
<dbReference type="PANTHER" id="PTHR48047:SF182">
    <property type="entry name" value="GLYCOSYLTRANSFERASE"/>
    <property type="match status" value="1"/>
</dbReference>